<comment type="caution">
    <text evidence="2">The sequence shown here is derived from an EMBL/GenBank/DDBJ whole genome shotgun (WGS) entry which is preliminary data.</text>
</comment>
<dbReference type="Gene3D" id="3.40.50.1000">
    <property type="entry name" value="HAD superfamily/HAD-like"/>
    <property type="match status" value="1"/>
</dbReference>
<gene>
    <name evidence="2" type="ORF">F8M49_21490</name>
</gene>
<organism evidence="2 3">
    <name type="scientific">Rhodococcus zopfii</name>
    <dbReference type="NCBI Taxonomy" id="43772"/>
    <lineage>
        <taxon>Bacteria</taxon>
        <taxon>Bacillati</taxon>
        <taxon>Actinomycetota</taxon>
        <taxon>Actinomycetes</taxon>
        <taxon>Mycobacteriales</taxon>
        <taxon>Nocardiaceae</taxon>
        <taxon>Rhodococcus</taxon>
    </lineage>
</organism>
<reference evidence="2 3" key="1">
    <citation type="submission" date="2019-10" db="EMBL/GenBank/DDBJ databases">
        <title>Draft Genome Assembly of Rhodococcus zopfii DSM44189.</title>
        <authorList>
            <person name="Sutton J.M."/>
            <person name="Akob D.M."/>
            <person name="Bushman T.J."/>
        </authorList>
    </citation>
    <scope>NUCLEOTIDE SEQUENCE [LARGE SCALE GENOMIC DNA]</scope>
    <source>
        <strain evidence="2 3">DSM 44189</strain>
    </source>
</reference>
<evidence type="ECO:0000313" key="2">
    <source>
        <dbReference type="EMBL" id="MDV2477286.1"/>
    </source>
</evidence>
<name>A0ABU3WTF3_9NOCA</name>
<sequence>MDAHTHLIASPRPQERDWTAFHRHFRDAALNRPGGRVVRALAEAGYTIAYSTTRLDNLMCSTDQWIRHRSLPPGHIEPRSFWHDGTVRPALDVKRRHWWRWADRYEAASPVVAWIDDEPDAVQMLLRQGCPAWTLADLLKHQQAGDLLTVIARGPQPAADLAAARPGARRAFEEAEERRRRRHTRWQRRHVARMAQRRSEERRALGKTG</sequence>
<feature type="compositionally biased region" description="Basic and acidic residues" evidence="1">
    <location>
        <begin position="197"/>
        <end position="209"/>
    </location>
</feature>
<evidence type="ECO:0000313" key="3">
    <source>
        <dbReference type="Proteomes" id="UP001275440"/>
    </source>
</evidence>
<feature type="region of interest" description="Disordered" evidence="1">
    <location>
        <begin position="172"/>
        <end position="209"/>
    </location>
</feature>
<accession>A0ABU3WTF3</accession>
<dbReference type="EMBL" id="WBMO01000003">
    <property type="protein sequence ID" value="MDV2477286.1"/>
    <property type="molecule type" value="Genomic_DNA"/>
</dbReference>
<feature type="compositionally biased region" description="Basic residues" evidence="1">
    <location>
        <begin position="179"/>
        <end position="196"/>
    </location>
</feature>
<dbReference type="InterPro" id="IPR023214">
    <property type="entry name" value="HAD_sf"/>
</dbReference>
<dbReference type="Proteomes" id="UP001275440">
    <property type="component" value="Unassembled WGS sequence"/>
</dbReference>
<evidence type="ECO:0000256" key="1">
    <source>
        <dbReference type="SAM" id="MobiDB-lite"/>
    </source>
</evidence>
<keyword evidence="3" id="KW-1185">Reference proteome</keyword>
<protein>
    <submittedName>
        <fullName evidence="2">Uncharacterized protein</fullName>
    </submittedName>
</protein>
<proteinExistence type="predicted"/>